<dbReference type="EC" id="6.5.1.8" evidence="1"/>
<keyword evidence="7 11" id="KW-0464">Manganese</keyword>
<feature type="binding site" evidence="10">
    <location>
        <begin position="140"/>
        <end position="144"/>
    </location>
    <ligand>
        <name>GMP</name>
        <dbReference type="ChEBI" id="CHEBI:58115"/>
    </ligand>
</feature>
<feature type="binding site" evidence="11">
    <location>
        <position position="241"/>
    </location>
    <ligand>
        <name>Mn(2+)</name>
        <dbReference type="ChEBI" id="CHEBI:29035"/>
        <label>2</label>
    </ligand>
</feature>
<dbReference type="InterPro" id="IPR036025">
    <property type="entry name" value="RtcB-like_sf"/>
</dbReference>
<dbReference type="GO" id="GO:0170057">
    <property type="term" value="F:RNA ligase (GTP) activity"/>
    <property type="evidence" value="ECO:0007669"/>
    <property type="project" value="UniProtKB-EC"/>
</dbReference>
<feature type="binding site" evidence="10">
    <location>
        <begin position="293"/>
        <end position="296"/>
    </location>
    <ligand>
        <name>GMP</name>
        <dbReference type="ChEBI" id="CHEBI:58115"/>
    </ligand>
</feature>
<dbReference type="NCBIfam" id="TIGR03073">
    <property type="entry name" value="release_rtcB"/>
    <property type="match status" value="1"/>
</dbReference>
<evidence type="ECO:0000313" key="12">
    <source>
        <dbReference type="EMBL" id="SHM14003.1"/>
    </source>
</evidence>
<evidence type="ECO:0000256" key="10">
    <source>
        <dbReference type="PIRSR" id="PIRSR601233-2"/>
    </source>
</evidence>
<evidence type="ECO:0000256" key="11">
    <source>
        <dbReference type="PIRSR" id="PIRSR601233-3"/>
    </source>
</evidence>
<feature type="binding site" evidence="10">
    <location>
        <position position="372"/>
    </location>
    <ligand>
        <name>GMP</name>
        <dbReference type="ChEBI" id="CHEBI:58115"/>
    </ligand>
</feature>
<dbReference type="GO" id="GO:0003972">
    <property type="term" value="F:RNA ligase (ATP) activity"/>
    <property type="evidence" value="ECO:0007669"/>
    <property type="project" value="TreeGrafter"/>
</dbReference>
<dbReference type="OrthoDB" id="9802323at2"/>
<evidence type="ECO:0000256" key="9">
    <source>
        <dbReference type="PIRSR" id="PIRSR601233-1"/>
    </source>
</evidence>
<dbReference type="GO" id="GO:0005525">
    <property type="term" value="F:GTP binding"/>
    <property type="evidence" value="ECO:0007669"/>
    <property type="project" value="UniProtKB-KW"/>
</dbReference>
<keyword evidence="13" id="KW-1185">Reference proteome</keyword>
<dbReference type="Gene3D" id="3.90.1860.10">
    <property type="entry name" value="tRNA-splicing ligase RtcB"/>
    <property type="match status" value="1"/>
</dbReference>
<keyword evidence="5" id="KW-0692">RNA repair</keyword>
<feature type="binding site" evidence="11">
    <location>
        <position position="141"/>
    </location>
    <ligand>
        <name>Mn(2+)</name>
        <dbReference type="ChEBI" id="CHEBI:29035"/>
        <label>1</label>
    </ligand>
</feature>
<feature type="binding site" evidence="10">
    <location>
        <position position="275"/>
    </location>
    <ligand>
        <name>GMP</name>
        <dbReference type="ChEBI" id="CHEBI:58115"/>
    </ligand>
</feature>
<evidence type="ECO:0000313" key="13">
    <source>
        <dbReference type="Proteomes" id="UP000186002"/>
    </source>
</evidence>
<name>A0A1M7GCJ8_9HYPH</name>
<sequence length="397" mass="43018">MGTSQKEVAPNRCASPIYKFYSSTSWIEGSAEDQLKHVAGMDGVLSIAAFPDLHPGKYGPVGCALLSTRIYPQLIGNDIGCGMSLFALDLPGHKFRLNKSAQKLRALEEPWGGDPAARLVAAGLSPELAPESLGTIGGGNHFCELQTVETIFDGDAMKAADLEKGQLLLFVHSGSRSLGTSTFATVQDQLEGLASLSDAAQSYLALHDKAIVWASLNRAIIAERAANALRCDLRLVCDIPHNLIEKHEDGWLHRKGAAKADCPLVPLAGSRDALSFLLKPAVNRPEALLSLAHGAGRKYDRASMNGRAGTNRQERDNLTRTSFGGLVICEDRQLLIEEAPQAYKDPAHVVQQLEALSLATRVAALKPLVTFKKAMTEDLRAERQEKKKRLQDRRAAR</sequence>
<dbReference type="NCBIfam" id="NF007153">
    <property type="entry name" value="PRK09588.1"/>
    <property type="match status" value="1"/>
</dbReference>
<keyword evidence="6 10" id="KW-0342">GTP-binding</keyword>
<dbReference type="EMBL" id="FRBW01000002">
    <property type="protein sequence ID" value="SHM14003.1"/>
    <property type="molecule type" value="Genomic_DNA"/>
</dbReference>
<dbReference type="GO" id="GO:0006396">
    <property type="term" value="P:RNA processing"/>
    <property type="evidence" value="ECO:0007669"/>
    <property type="project" value="InterPro"/>
</dbReference>
<evidence type="ECO:0000256" key="8">
    <source>
        <dbReference type="ARBA" id="ARBA00047746"/>
    </source>
</evidence>
<dbReference type="PANTHER" id="PTHR11118:SF1">
    <property type="entry name" value="RNA-SPLICING LIGASE RTCB HOMOLOG"/>
    <property type="match status" value="1"/>
</dbReference>
<feature type="binding site" evidence="11">
    <location>
        <position position="172"/>
    </location>
    <ligand>
        <name>Mn(2+)</name>
        <dbReference type="ChEBI" id="CHEBI:29035"/>
        <label>2</label>
    </ligand>
</feature>
<dbReference type="Pfam" id="PF01139">
    <property type="entry name" value="RtcB"/>
    <property type="match status" value="2"/>
</dbReference>
<evidence type="ECO:0000256" key="7">
    <source>
        <dbReference type="ARBA" id="ARBA00023211"/>
    </source>
</evidence>
<dbReference type="Proteomes" id="UP000186002">
    <property type="component" value="Unassembled WGS sequence"/>
</dbReference>
<comment type="cofactor">
    <cofactor evidence="11">
        <name>Mn(2+)</name>
        <dbReference type="ChEBI" id="CHEBI:29035"/>
    </cofactor>
    <text evidence="11">Binds 2 manganese ions per subunit.</text>
</comment>
<dbReference type="SUPFAM" id="SSF103365">
    <property type="entry name" value="Hypothetical protein PH1602"/>
    <property type="match status" value="1"/>
</dbReference>
<dbReference type="RefSeq" id="WP_073012223.1">
    <property type="nucleotide sequence ID" value="NZ_FRBW01000002.1"/>
</dbReference>
<evidence type="ECO:0000256" key="5">
    <source>
        <dbReference type="ARBA" id="ARBA00022800"/>
    </source>
</evidence>
<comment type="catalytic activity">
    <reaction evidence="8">
        <text>a 3'-end 3'-phospho-ribonucleotide-RNA + a 5'-end dephospho-ribonucleoside-RNA + GTP = a ribonucleotidyl-ribonucleotide-RNA + GMP + diphosphate</text>
        <dbReference type="Rhea" id="RHEA:68076"/>
        <dbReference type="Rhea" id="RHEA-COMP:10463"/>
        <dbReference type="Rhea" id="RHEA-COMP:13936"/>
        <dbReference type="Rhea" id="RHEA-COMP:17355"/>
        <dbReference type="ChEBI" id="CHEBI:33019"/>
        <dbReference type="ChEBI" id="CHEBI:37565"/>
        <dbReference type="ChEBI" id="CHEBI:58115"/>
        <dbReference type="ChEBI" id="CHEBI:83062"/>
        <dbReference type="ChEBI" id="CHEBI:138284"/>
        <dbReference type="ChEBI" id="CHEBI:173118"/>
        <dbReference type="EC" id="6.5.1.8"/>
    </reaction>
</comment>
<dbReference type="GO" id="GO:0046872">
    <property type="term" value="F:metal ion binding"/>
    <property type="evidence" value="ECO:0007669"/>
    <property type="project" value="UniProtKB-KW"/>
</dbReference>
<dbReference type="GO" id="GO:0042245">
    <property type="term" value="P:RNA repair"/>
    <property type="evidence" value="ECO:0007669"/>
    <property type="project" value="UniProtKB-KW"/>
</dbReference>
<gene>
    <name evidence="12" type="ORF">SAMN05444272_1882</name>
</gene>
<dbReference type="STRING" id="735517.SAMN05444272_1882"/>
<dbReference type="PANTHER" id="PTHR11118">
    <property type="entry name" value="RNA-SPLICING LIGASE RTCB HOMOLOG"/>
    <property type="match status" value="1"/>
</dbReference>
<dbReference type="AlphaFoldDB" id="A0A1M7GCJ8"/>
<protein>
    <recommendedName>
        <fullName evidence="1">3'-phosphate/5'-hydroxy nucleic acid ligase</fullName>
        <ecNumber evidence="1">6.5.1.8</ecNumber>
    </recommendedName>
</protein>
<keyword evidence="4 10" id="KW-0547">Nucleotide-binding</keyword>
<accession>A0A1M7GCJ8</accession>
<feature type="binding site" evidence="10">
    <location>
        <begin position="241"/>
        <end position="242"/>
    </location>
    <ligand>
        <name>GMP</name>
        <dbReference type="ChEBI" id="CHEBI:58115"/>
    </ligand>
</feature>
<evidence type="ECO:0000256" key="1">
    <source>
        <dbReference type="ARBA" id="ARBA00012726"/>
    </source>
</evidence>
<evidence type="ECO:0000256" key="4">
    <source>
        <dbReference type="ARBA" id="ARBA00022741"/>
    </source>
</evidence>
<dbReference type="InterPro" id="IPR017510">
    <property type="entry name" value="RtcB2"/>
</dbReference>
<reference evidence="12 13" key="1">
    <citation type="submission" date="2016-11" db="EMBL/GenBank/DDBJ databases">
        <authorList>
            <person name="Jaros S."/>
            <person name="Januszkiewicz K."/>
            <person name="Wedrychowicz H."/>
        </authorList>
    </citation>
    <scope>NUCLEOTIDE SEQUENCE [LARGE SCALE GENOMIC DNA]</scope>
    <source>
        <strain evidence="12 13">DSM 22153</strain>
    </source>
</reference>
<organism evidence="12 13">
    <name type="scientific">Roseibium suaedae</name>
    <dbReference type="NCBI Taxonomy" id="735517"/>
    <lineage>
        <taxon>Bacteria</taxon>
        <taxon>Pseudomonadati</taxon>
        <taxon>Pseudomonadota</taxon>
        <taxon>Alphaproteobacteria</taxon>
        <taxon>Hyphomicrobiales</taxon>
        <taxon>Stappiaceae</taxon>
        <taxon>Roseibium</taxon>
    </lineage>
</organism>
<evidence type="ECO:0000256" key="6">
    <source>
        <dbReference type="ARBA" id="ARBA00023134"/>
    </source>
</evidence>
<proteinExistence type="predicted"/>
<dbReference type="InterPro" id="IPR001233">
    <property type="entry name" value="RtcB"/>
</dbReference>
<keyword evidence="2" id="KW-0436">Ligase</keyword>
<feature type="active site" description="GMP-histidine intermediate" evidence="9">
    <location>
        <position position="293"/>
    </location>
</feature>
<keyword evidence="3 11" id="KW-0479">Metal-binding</keyword>
<evidence type="ECO:0000256" key="2">
    <source>
        <dbReference type="ARBA" id="ARBA00022598"/>
    </source>
</evidence>
<evidence type="ECO:0000256" key="3">
    <source>
        <dbReference type="ARBA" id="ARBA00022723"/>
    </source>
</evidence>